<evidence type="ECO:0000313" key="2">
    <source>
        <dbReference type="Proteomes" id="UP001152561"/>
    </source>
</evidence>
<proteinExistence type="predicted"/>
<dbReference type="OrthoDB" id="2401965at2759"/>
<keyword evidence="2" id="KW-1185">Reference proteome</keyword>
<evidence type="ECO:0000313" key="1">
    <source>
        <dbReference type="EMBL" id="KAJ8541953.1"/>
    </source>
</evidence>
<dbReference type="EMBL" id="JAJAGQ010000015">
    <property type="protein sequence ID" value="KAJ8541953.1"/>
    <property type="molecule type" value="Genomic_DNA"/>
</dbReference>
<name>A0A9Q1R5S3_9SOLA</name>
<comment type="caution">
    <text evidence="1">The sequence shown here is derived from an EMBL/GenBank/DDBJ whole genome shotgun (WGS) entry which is preliminary data.</text>
</comment>
<accession>A0A9Q1R5S3</accession>
<dbReference type="AlphaFoldDB" id="A0A9Q1R5S3"/>
<organism evidence="1 2">
    <name type="scientific">Anisodus acutangulus</name>
    <dbReference type="NCBI Taxonomy" id="402998"/>
    <lineage>
        <taxon>Eukaryota</taxon>
        <taxon>Viridiplantae</taxon>
        <taxon>Streptophyta</taxon>
        <taxon>Embryophyta</taxon>
        <taxon>Tracheophyta</taxon>
        <taxon>Spermatophyta</taxon>
        <taxon>Magnoliopsida</taxon>
        <taxon>eudicotyledons</taxon>
        <taxon>Gunneridae</taxon>
        <taxon>Pentapetalae</taxon>
        <taxon>asterids</taxon>
        <taxon>lamiids</taxon>
        <taxon>Solanales</taxon>
        <taxon>Solanaceae</taxon>
        <taxon>Solanoideae</taxon>
        <taxon>Hyoscyameae</taxon>
        <taxon>Anisodus</taxon>
    </lineage>
</organism>
<protein>
    <submittedName>
        <fullName evidence="1">Uncharacterized protein</fullName>
    </submittedName>
</protein>
<dbReference type="Proteomes" id="UP001152561">
    <property type="component" value="Unassembled WGS sequence"/>
</dbReference>
<dbReference type="Gene3D" id="2.60.34.10">
    <property type="entry name" value="Substrate Binding Domain Of DNAk, Chain A, domain 1"/>
    <property type="match status" value="1"/>
</dbReference>
<sequence length="91" mass="10547">MPSQLEISNAYPRRSPFSSLLHYQCALKLNIRALNEMKHYYSNQERANLLTLAINQVYEGEKDNNLLSKFEQKDIIPPAPRGVPQINLFEN</sequence>
<reference evidence="2" key="1">
    <citation type="journal article" date="2023" name="Proc. Natl. Acad. Sci. U.S.A.">
        <title>Genomic and structural basis for evolution of tropane alkaloid biosynthesis.</title>
        <authorList>
            <person name="Wanga Y.-J."/>
            <person name="Taina T."/>
            <person name="Yua J.-Y."/>
            <person name="Lia J."/>
            <person name="Xua B."/>
            <person name="Chenc J."/>
            <person name="D'Auriad J.C."/>
            <person name="Huanga J.-P."/>
            <person name="Huanga S.-X."/>
        </authorList>
    </citation>
    <scope>NUCLEOTIDE SEQUENCE [LARGE SCALE GENOMIC DNA]</scope>
    <source>
        <strain evidence="2">cv. KIB-2019</strain>
    </source>
</reference>
<dbReference type="InterPro" id="IPR029047">
    <property type="entry name" value="HSP70_peptide-bd_sf"/>
</dbReference>
<gene>
    <name evidence="1" type="ORF">K7X08_016819</name>
</gene>